<organism evidence="5 6">
    <name type="scientific">Thermogymnomonas acidicola</name>
    <dbReference type="NCBI Taxonomy" id="399579"/>
    <lineage>
        <taxon>Archaea</taxon>
        <taxon>Methanobacteriati</taxon>
        <taxon>Thermoplasmatota</taxon>
        <taxon>Thermoplasmata</taxon>
        <taxon>Thermoplasmatales</taxon>
        <taxon>Thermogymnomonas</taxon>
    </lineage>
</organism>
<name>A0AA37F9E6_9ARCH</name>
<dbReference type="Pfam" id="PF00459">
    <property type="entry name" value="Inositol_P"/>
    <property type="match status" value="1"/>
</dbReference>
<dbReference type="Gene3D" id="3.30.540.10">
    <property type="entry name" value="Fructose-1,6-Bisphosphatase, subunit A, domain 1"/>
    <property type="match status" value="1"/>
</dbReference>
<dbReference type="RefSeq" id="WP_188680547.1">
    <property type="nucleotide sequence ID" value="NZ_BMNY01000001.1"/>
</dbReference>
<dbReference type="Gene3D" id="3.40.190.80">
    <property type="match status" value="1"/>
</dbReference>
<dbReference type="Proteomes" id="UP000632195">
    <property type="component" value="Unassembled WGS sequence"/>
</dbReference>
<dbReference type="GO" id="GO:0007165">
    <property type="term" value="P:signal transduction"/>
    <property type="evidence" value="ECO:0007669"/>
    <property type="project" value="TreeGrafter"/>
</dbReference>
<dbReference type="GO" id="GO:0046872">
    <property type="term" value="F:metal ion binding"/>
    <property type="evidence" value="ECO:0007669"/>
    <property type="project" value="UniProtKB-KW"/>
</dbReference>
<dbReference type="PRINTS" id="PR00377">
    <property type="entry name" value="IMPHPHTASES"/>
</dbReference>
<comment type="cofactor">
    <cofactor evidence="4">
        <name>Mg(2+)</name>
        <dbReference type="ChEBI" id="CHEBI:18420"/>
    </cofactor>
</comment>
<feature type="binding site" evidence="4">
    <location>
        <position position="84"/>
    </location>
    <ligand>
        <name>Mg(2+)</name>
        <dbReference type="ChEBI" id="CHEBI:18420"/>
        <label>1</label>
        <note>catalytic</note>
    </ligand>
</feature>
<feature type="binding site" evidence="4">
    <location>
        <position position="86"/>
    </location>
    <ligand>
        <name>Mg(2+)</name>
        <dbReference type="ChEBI" id="CHEBI:18420"/>
        <label>1</label>
        <note>catalytic</note>
    </ligand>
</feature>
<accession>A0AA37F9E6</accession>
<feature type="binding site" evidence="4">
    <location>
        <position position="207"/>
    </location>
    <ligand>
        <name>Mg(2+)</name>
        <dbReference type="ChEBI" id="CHEBI:18420"/>
        <label>1</label>
        <note>catalytic</note>
    </ligand>
</feature>
<dbReference type="EC" id="3.1.3.11" evidence="2"/>
<keyword evidence="6" id="KW-1185">Reference proteome</keyword>
<keyword evidence="4" id="KW-0460">Magnesium</keyword>
<comment type="catalytic activity">
    <reaction evidence="1">
        <text>beta-D-fructose 1,6-bisphosphate + H2O = beta-D-fructose 6-phosphate + phosphate</text>
        <dbReference type="Rhea" id="RHEA:11064"/>
        <dbReference type="ChEBI" id="CHEBI:15377"/>
        <dbReference type="ChEBI" id="CHEBI:32966"/>
        <dbReference type="ChEBI" id="CHEBI:43474"/>
        <dbReference type="ChEBI" id="CHEBI:57634"/>
        <dbReference type="EC" id="3.1.3.11"/>
    </reaction>
</comment>
<proteinExistence type="inferred from homology"/>
<evidence type="ECO:0000256" key="2">
    <source>
        <dbReference type="ARBA" id="ARBA00013093"/>
    </source>
</evidence>
<evidence type="ECO:0000256" key="3">
    <source>
        <dbReference type="ARBA" id="ARBA00038103"/>
    </source>
</evidence>
<dbReference type="GO" id="GO:0042132">
    <property type="term" value="F:fructose 1,6-bisphosphate 1-phosphatase activity"/>
    <property type="evidence" value="ECO:0007669"/>
    <property type="project" value="UniProtKB-EC"/>
</dbReference>
<evidence type="ECO:0000313" key="5">
    <source>
        <dbReference type="EMBL" id="GGM72391.1"/>
    </source>
</evidence>
<evidence type="ECO:0000256" key="4">
    <source>
        <dbReference type="PIRSR" id="PIRSR600760-2"/>
    </source>
</evidence>
<dbReference type="InterPro" id="IPR000760">
    <property type="entry name" value="Inositol_monophosphatase-like"/>
</dbReference>
<feature type="binding site" evidence="4">
    <location>
        <position position="87"/>
    </location>
    <ligand>
        <name>Mg(2+)</name>
        <dbReference type="ChEBI" id="CHEBI:18420"/>
        <label>1</label>
        <note>catalytic</note>
    </ligand>
</feature>
<keyword evidence="4" id="KW-0479">Metal-binding</keyword>
<feature type="binding site" evidence="4">
    <location>
        <position position="68"/>
    </location>
    <ligand>
        <name>Mg(2+)</name>
        <dbReference type="ChEBI" id="CHEBI:18420"/>
        <label>1</label>
        <note>catalytic</note>
    </ligand>
</feature>
<reference evidence="5" key="2">
    <citation type="submission" date="2022-09" db="EMBL/GenBank/DDBJ databases">
        <authorList>
            <person name="Sun Q."/>
            <person name="Ohkuma M."/>
        </authorList>
    </citation>
    <scope>NUCLEOTIDE SEQUENCE</scope>
    <source>
        <strain evidence="5">JCM 13583</strain>
    </source>
</reference>
<dbReference type="EMBL" id="BMNY01000001">
    <property type="protein sequence ID" value="GGM72391.1"/>
    <property type="molecule type" value="Genomic_DNA"/>
</dbReference>
<gene>
    <name evidence="5" type="ORF">GCM10007108_08210</name>
</gene>
<protein>
    <recommendedName>
        <fullName evidence="2">fructose-bisphosphatase</fullName>
        <ecNumber evidence="2">3.1.3.11</ecNumber>
    </recommendedName>
</protein>
<dbReference type="PANTHER" id="PTHR20854">
    <property type="entry name" value="INOSITOL MONOPHOSPHATASE"/>
    <property type="match status" value="1"/>
</dbReference>
<evidence type="ECO:0000313" key="6">
    <source>
        <dbReference type="Proteomes" id="UP000632195"/>
    </source>
</evidence>
<reference evidence="5" key="1">
    <citation type="journal article" date="2014" name="Int. J. Syst. Evol. Microbiol.">
        <title>Complete genome sequence of Corynebacterium casei LMG S-19264T (=DSM 44701T), isolated from a smear-ripened cheese.</title>
        <authorList>
            <consortium name="US DOE Joint Genome Institute (JGI-PGF)"/>
            <person name="Walter F."/>
            <person name="Albersmeier A."/>
            <person name="Kalinowski J."/>
            <person name="Ruckert C."/>
        </authorList>
    </citation>
    <scope>NUCLEOTIDE SEQUENCE</scope>
    <source>
        <strain evidence="5">JCM 13583</strain>
    </source>
</reference>
<dbReference type="SUPFAM" id="SSF56655">
    <property type="entry name" value="Carbohydrate phosphatase"/>
    <property type="match status" value="1"/>
</dbReference>
<comment type="caution">
    <text evidence="5">The sequence shown here is derived from an EMBL/GenBank/DDBJ whole genome shotgun (WGS) entry which is preliminary data.</text>
</comment>
<comment type="similarity">
    <text evidence="3">Belongs to the inositol monophosphatase superfamily. FBPase class 4 family.</text>
</comment>
<dbReference type="PANTHER" id="PTHR20854:SF4">
    <property type="entry name" value="INOSITOL-1-MONOPHOSPHATASE-RELATED"/>
    <property type="match status" value="1"/>
</dbReference>
<dbReference type="GO" id="GO:0006020">
    <property type="term" value="P:inositol metabolic process"/>
    <property type="evidence" value="ECO:0007669"/>
    <property type="project" value="TreeGrafter"/>
</dbReference>
<evidence type="ECO:0000256" key="1">
    <source>
        <dbReference type="ARBA" id="ARBA00001273"/>
    </source>
</evidence>
<dbReference type="AlphaFoldDB" id="A0AA37F9E6"/>
<sequence>MDSLLASLREIGREIRETLLRVIGDPDMSAITGMGADGTYTHRIDRVCEDIIIRNVKDLDLPVNVVSEEAGIVDRGYDQNLVTDPLDGTFNAEHRIPFFASSMAVMGSDTDSLRLGYVINLGNGDEYWTERGGGVFFNGNRVTRKRRANVVSFNIGDGVEEYIGRLLSLRGKKRALGCASLELCLVATGSLDMMAYLGNGNRIRNVDVAAGVLAVRESGGAVVDERGAEFRAGLDVSKRMNIVAVSDRNFLVDIL</sequence>
<dbReference type="GO" id="GO:0008934">
    <property type="term" value="F:inositol monophosphate 1-phosphatase activity"/>
    <property type="evidence" value="ECO:0007669"/>
    <property type="project" value="TreeGrafter"/>
</dbReference>